<dbReference type="AlphaFoldDB" id="A0A6C0F5C2"/>
<accession>A0A6C0F5C2</accession>
<dbReference type="EMBL" id="MN739027">
    <property type="protein sequence ID" value="QHT35833.1"/>
    <property type="molecule type" value="Genomic_DNA"/>
</dbReference>
<proteinExistence type="predicted"/>
<reference evidence="1" key="1">
    <citation type="journal article" date="2020" name="Nature">
        <title>Giant virus diversity and host interactions through global metagenomics.</title>
        <authorList>
            <person name="Schulz F."/>
            <person name="Roux S."/>
            <person name="Paez-Espino D."/>
            <person name="Jungbluth S."/>
            <person name="Walsh D.A."/>
            <person name="Denef V.J."/>
            <person name="McMahon K.D."/>
            <person name="Konstantinidis K.T."/>
            <person name="Eloe-Fadrosh E.A."/>
            <person name="Kyrpides N.C."/>
            <person name="Woyke T."/>
        </authorList>
    </citation>
    <scope>NUCLEOTIDE SEQUENCE</scope>
    <source>
        <strain evidence="1">GVMAG-M-3300009182-46</strain>
    </source>
</reference>
<organism evidence="1">
    <name type="scientific">viral metagenome</name>
    <dbReference type="NCBI Taxonomy" id="1070528"/>
    <lineage>
        <taxon>unclassified sequences</taxon>
        <taxon>metagenomes</taxon>
        <taxon>organismal metagenomes</taxon>
    </lineage>
</organism>
<protein>
    <submittedName>
        <fullName evidence="1">Uncharacterized protein</fullName>
    </submittedName>
</protein>
<dbReference type="Gene3D" id="3.40.50.11350">
    <property type="match status" value="1"/>
</dbReference>
<evidence type="ECO:0000313" key="1">
    <source>
        <dbReference type="EMBL" id="QHT35833.1"/>
    </source>
</evidence>
<name>A0A6C0F5C2_9ZZZZ</name>
<sequence length="320" mass="37342">MNLGSLQKNIKSIGNNSAIFGYKNIINGKYQNNKLKRLINLYQSQYRNGIAQGFGDYLRGSFFLLQIAMKNNLKFDMNFVNHPIGEFLEISQEQREEEIDFKNICRYLPNNVEKMHKEFYAEFSRHLNLINVPNYYLFCNSYPISHITNFQRRIILSKIRPTEELFSTIKNVEKQLNLSTTYGVIHIRTGDAFILQNKKIDMLSTLSILNQIKKYISPIRQYLLLSDNNELKEYLAKSIPNAKFIINDITHLGESKNPSSISVKNTLVDFFLMSKAKSIISFTINPHGTSFSEWCAKLYNIPYYCEMLNVAKKKWFSMLN</sequence>